<proteinExistence type="predicted"/>
<dbReference type="EMBL" id="ATHO01000005">
    <property type="protein sequence ID" value="EQB15038.1"/>
    <property type="molecule type" value="Genomic_DNA"/>
</dbReference>
<dbReference type="AlphaFoldDB" id="T0HSD3"/>
<sequence length="62" mass="6947">MAQPCMAWPDKSDVLADICLTEIDIQQRRVGPKGRPERSDLVSCCRKPNTESWDKTAVLESA</sequence>
<evidence type="ECO:0000313" key="2">
    <source>
        <dbReference type="Proteomes" id="UP000015525"/>
    </source>
</evidence>
<gene>
    <name evidence="1" type="ORF">L288_00475</name>
</gene>
<protein>
    <submittedName>
        <fullName evidence="1">Uncharacterized protein</fullName>
    </submittedName>
</protein>
<organism evidence="1 2">
    <name type="scientific">Sphingobium quisquiliarum P25</name>
    <dbReference type="NCBI Taxonomy" id="1329909"/>
    <lineage>
        <taxon>Bacteria</taxon>
        <taxon>Pseudomonadati</taxon>
        <taxon>Pseudomonadota</taxon>
        <taxon>Alphaproteobacteria</taxon>
        <taxon>Sphingomonadales</taxon>
        <taxon>Sphingomonadaceae</taxon>
        <taxon>Sphingobium</taxon>
    </lineage>
</organism>
<accession>T0HSD3</accession>
<name>T0HSD3_9SPHN</name>
<keyword evidence="2" id="KW-1185">Reference proteome</keyword>
<comment type="caution">
    <text evidence="1">The sequence shown here is derived from an EMBL/GenBank/DDBJ whole genome shotgun (WGS) entry which is preliminary data.</text>
</comment>
<reference evidence="1 2" key="1">
    <citation type="journal article" date="2013" name="Genome Announc.">
        <title>Draft Genome Sequence of Sphingobium quisquiliarum Strain P25T, a Novel Hexachlorocyclohexane (HCH)-Degrading Bacterium Isolated from an HCH Dumpsite.</title>
        <authorList>
            <person name="Kumar Singh A."/>
            <person name="Sangwan N."/>
            <person name="Sharma A."/>
            <person name="Gupta V."/>
            <person name="Khurana J.P."/>
            <person name="Lal R."/>
        </authorList>
    </citation>
    <scope>NUCLEOTIDE SEQUENCE [LARGE SCALE GENOMIC DNA]</scope>
    <source>
        <strain evidence="1 2">P25</strain>
    </source>
</reference>
<evidence type="ECO:0000313" key="1">
    <source>
        <dbReference type="EMBL" id="EQB15038.1"/>
    </source>
</evidence>
<dbReference type="Proteomes" id="UP000015525">
    <property type="component" value="Unassembled WGS sequence"/>
</dbReference>